<name>A0A1F5ZN84_9BACT</name>
<dbReference type="Gene3D" id="1.10.10.10">
    <property type="entry name" value="Winged helix-like DNA-binding domain superfamily/Winged helix DNA-binding domain"/>
    <property type="match status" value="1"/>
</dbReference>
<sequence>MPKAKPKKVKMDMDKLKINFDNKIKELKDRAEANKGLEFINFWVKVSHVAPRGGYIKQIGARAFGVFIVIRSYMSKDYIAFPSLSTIAYLSGCSITTTQKEIATLIKYGWIKKIGRAKNPQGRFGNTEYLIVQTDVVRGTGDVSFMKQTPLLLSTDGE</sequence>
<evidence type="ECO:0008006" key="3">
    <source>
        <dbReference type="Google" id="ProtNLM"/>
    </source>
</evidence>
<dbReference type="AlphaFoldDB" id="A0A1F5ZN84"/>
<comment type="caution">
    <text evidence="1">The sequence shown here is derived from an EMBL/GenBank/DDBJ whole genome shotgun (WGS) entry which is preliminary data.</text>
</comment>
<gene>
    <name evidence="1" type="ORF">A2773_01520</name>
</gene>
<proteinExistence type="predicted"/>
<dbReference type="Pfam" id="PF13730">
    <property type="entry name" value="HTH_36"/>
    <property type="match status" value="1"/>
</dbReference>
<dbReference type="EMBL" id="MFJE01000036">
    <property type="protein sequence ID" value="OGG13784.1"/>
    <property type="molecule type" value="Genomic_DNA"/>
</dbReference>
<dbReference type="InterPro" id="IPR036388">
    <property type="entry name" value="WH-like_DNA-bd_sf"/>
</dbReference>
<evidence type="ECO:0000313" key="1">
    <source>
        <dbReference type="EMBL" id="OGG13784.1"/>
    </source>
</evidence>
<accession>A0A1F5ZN84</accession>
<dbReference type="STRING" id="1798375.A2773_01520"/>
<dbReference type="Proteomes" id="UP000177383">
    <property type="component" value="Unassembled WGS sequence"/>
</dbReference>
<reference evidence="1 2" key="1">
    <citation type="journal article" date="2016" name="Nat. Commun.">
        <title>Thousands of microbial genomes shed light on interconnected biogeochemical processes in an aquifer system.</title>
        <authorList>
            <person name="Anantharaman K."/>
            <person name="Brown C.T."/>
            <person name="Hug L.A."/>
            <person name="Sharon I."/>
            <person name="Castelle C.J."/>
            <person name="Probst A.J."/>
            <person name="Thomas B.C."/>
            <person name="Singh A."/>
            <person name="Wilkins M.J."/>
            <person name="Karaoz U."/>
            <person name="Brodie E.L."/>
            <person name="Williams K.H."/>
            <person name="Hubbard S.S."/>
            <person name="Banfield J.F."/>
        </authorList>
    </citation>
    <scope>NUCLEOTIDE SEQUENCE [LARGE SCALE GENOMIC DNA]</scope>
</reference>
<organism evidence="1 2">
    <name type="scientific">Candidatus Gottesmanbacteria bacterium RIFCSPHIGHO2_01_FULL_39_10</name>
    <dbReference type="NCBI Taxonomy" id="1798375"/>
    <lineage>
        <taxon>Bacteria</taxon>
        <taxon>Candidatus Gottesmaniibacteriota</taxon>
    </lineage>
</organism>
<protein>
    <recommendedName>
        <fullName evidence="3">Helix-turn-helix domain-containing protein</fullName>
    </recommendedName>
</protein>
<evidence type="ECO:0000313" key="2">
    <source>
        <dbReference type="Proteomes" id="UP000177383"/>
    </source>
</evidence>